<dbReference type="AlphaFoldDB" id="A0A250WZA7"/>
<proteinExistence type="predicted"/>
<reference evidence="1 2" key="1">
    <citation type="submission" date="2017-08" db="EMBL/GenBank/DDBJ databases">
        <title>Acidophilic green algal genome provides insights into adaptation to an acidic environment.</title>
        <authorList>
            <person name="Hirooka S."/>
            <person name="Hirose Y."/>
            <person name="Kanesaki Y."/>
            <person name="Higuchi S."/>
            <person name="Fujiwara T."/>
            <person name="Onuma R."/>
            <person name="Era A."/>
            <person name="Ohbayashi R."/>
            <person name="Uzuka A."/>
            <person name="Nozaki H."/>
            <person name="Yoshikawa H."/>
            <person name="Miyagishima S.Y."/>
        </authorList>
    </citation>
    <scope>NUCLEOTIDE SEQUENCE [LARGE SCALE GENOMIC DNA]</scope>
    <source>
        <strain evidence="1 2">NIES-2499</strain>
    </source>
</reference>
<sequence length="136" mass="15108">MSLADDCDIIVDVMRSFMLLSSACGYNKTYLDNDAVQKAAADNLDKEKNKLVMTLETNFNVKIQSRSAINIFLYWCWICTVHHQAPNKQQGLVLPGVFSHLRFAVPAYPHLITCPLLLGTHGSSCLCCPVLACLCQ</sequence>
<protein>
    <submittedName>
        <fullName evidence="1">Uncharacterized protein</fullName>
    </submittedName>
</protein>
<accession>A0A250WZA7</accession>
<evidence type="ECO:0000313" key="1">
    <source>
        <dbReference type="EMBL" id="GAX75840.1"/>
    </source>
</evidence>
<comment type="caution">
    <text evidence="1">The sequence shown here is derived from an EMBL/GenBank/DDBJ whole genome shotgun (WGS) entry which is preliminary data.</text>
</comment>
<keyword evidence="2" id="KW-1185">Reference proteome</keyword>
<name>A0A250WZA7_9CHLO</name>
<dbReference type="Proteomes" id="UP000232323">
    <property type="component" value="Unassembled WGS sequence"/>
</dbReference>
<evidence type="ECO:0000313" key="2">
    <source>
        <dbReference type="Proteomes" id="UP000232323"/>
    </source>
</evidence>
<dbReference type="EMBL" id="BEGY01000014">
    <property type="protein sequence ID" value="GAX75840.1"/>
    <property type="molecule type" value="Genomic_DNA"/>
</dbReference>
<gene>
    <name evidence="1" type="ORF">CEUSTIGMA_g3283.t1</name>
</gene>
<organism evidence="1 2">
    <name type="scientific">Chlamydomonas eustigma</name>
    <dbReference type="NCBI Taxonomy" id="1157962"/>
    <lineage>
        <taxon>Eukaryota</taxon>
        <taxon>Viridiplantae</taxon>
        <taxon>Chlorophyta</taxon>
        <taxon>core chlorophytes</taxon>
        <taxon>Chlorophyceae</taxon>
        <taxon>CS clade</taxon>
        <taxon>Chlamydomonadales</taxon>
        <taxon>Chlamydomonadaceae</taxon>
        <taxon>Chlamydomonas</taxon>
    </lineage>
</organism>